<proteinExistence type="predicted"/>
<keyword evidence="1" id="KW-0489">Methyltransferase</keyword>
<accession>A0A0S6U7H9</accession>
<protein>
    <submittedName>
        <fullName evidence="1">16S RNA G1207 methylase RsmC</fullName>
    </submittedName>
</protein>
<name>A0A0S6U7H9_NEOTH</name>
<keyword evidence="1" id="KW-0808">Transferase</keyword>
<dbReference type="GO" id="GO:0008168">
    <property type="term" value="F:methyltransferase activity"/>
    <property type="evidence" value="ECO:0007669"/>
    <property type="project" value="UniProtKB-KW"/>
</dbReference>
<organism evidence="1">
    <name type="scientific">Moorella thermoacetica Y72</name>
    <dbReference type="NCBI Taxonomy" id="1325331"/>
    <lineage>
        <taxon>Bacteria</taxon>
        <taxon>Bacillati</taxon>
        <taxon>Bacillota</taxon>
        <taxon>Clostridia</taxon>
        <taxon>Neomoorellales</taxon>
        <taxon>Neomoorellaceae</taxon>
        <taxon>Neomoorella</taxon>
    </lineage>
</organism>
<dbReference type="AlphaFoldDB" id="A0A0S6U7H9"/>
<dbReference type="EMBL" id="DF238840">
    <property type="protein sequence ID" value="GAF24938.1"/>
    <property type="molecule type" value="Genomic_DNA"/>
</dbReference>
<dbReference type="GO" id="GO:0032259">
    <property type="term" value="P:methylation"/>
    <property type="evidence" value="ECO:0007669"/>
    <property type="project" value="UniProtKB-KW"/>
</dbReference>
<dbReference type="Proteomes" id="UP000063718">
    <property type="component" value="Unassembled WGS sequence"/>
</dbReference>
<gene>
    <name evidence="1" type="ORF">MTY_0266</name>
</gene>
<dbReference type="Pfam" id="PF11148">
    <property type="entry name" value="DUF2922"/>
    <property type="match status" value="1"/>
</dbReference>
<reference evidence="1" key="1">
    <citation type="journal article" date="2014" name="Gene">
        <title>Genome-guided analysis of transformation efficiency and carbon dioxide assimilation by Moorella thermoacetica Y72.</title>
        <authorList>
            <person name="Tsukahara K."/>
            <person name="Kita A."/>
            <person name="Nakashimada Y."/>
            <person name="Hoshino T."/>
            <person name="Murakami K."/>
        </authorList>
    </citation>
    <scope>NUCLEOTIDE SEQUENCE [LARGE SCALE GENOMIC DNA]</scope>
    <source>
        <strain evidence="1">Y72</strain>
    </source>
</reference>
<dbReference type="InterPro" id="IPR021321">
    <property type="entry name" value="DUF2922"/>
</dbReference>
<sequence>MTWPGEGGTQGGPGWAALPNFPATFHLTERRWTIMPTKRLELIFQNAAGRRTTLVIQEPRENLTEADVRAAMDLILARNIFTSPGGDLTAITGARIVTRDVTDIIAS</sequence>
<evidence type="ECO:0000313" key="1">
    <source>
        <dbReference type="EMBL" id="GAF24938.1"/>
    </source>
</evidence>